<evidence type="ECO:0000256" key="1">
    <source>
        <dbReference type="SAM" id="MobiDB-lite"/>
    </source>
</evidence>
<keyword evidence="3" id="KW-1185">Reference proteome</keyword>
<feature type="region of interest" description="Disordered" evidence="1">
    <location>
        <begin position="95"/>
        <end position="138"/>
    </location>
</feature>
<feature type="compositionally biased region" description="Acidic residues" evidence="1">
    <location>
        <begin position="111"/>
        <end position="128"/>
    </location>
</feature>
<accession>A0A2V1E0C2</accession>
<gene>
    <name evidence="2" type="ORF">DM02DRAFT_652347</name>
</gene>
<sequence>MSTNLQFFKGPAKDARAWTIKKLTEPGHCHSENITSNLDNAIHPIFGFERFKNVDQTLYRKMEPALRLATIFLTEDALVDWFYHNTVGVFKVGKKDGEEETDTRASTSEEGLPEDGLPEEGLPEEGLPEEYKRPYSSKVNTFSGKKGLKPYLAPNPDLDYKDPTGRRAVRELWLKKLTDLSQLLKIYMLESGKEVKGLDGRAYGFVEDLEREMQDLKQLEEHVRLWRNEDGSLESAEAHWPYEGNEETQPAILIGNCFRPLFEAMPADIANASSSQQQEYINCCFHLARVVVHEVAHVVGLFPRIRFLNTRSALSCEVYSSYNEHLEGSPEFGYSWEETFLGHRAPTPMRKINQDTDAIEAVYSGLILPTIIQDLSIFGGDLDDLSSAKVLQMFSADHFSQYFRKESCALACRGQFTGNTVAVTVLTRIKDDHGNWHVTNKIGDLDAEVEPSMTDYFEDHMFTSNVTNFVCLEWLWYT</sequence>
<dbReference type="OrthoDB" id="10254945at2759"/>
<dbReference type="Proteomes" id="UP000244855">
    <property type="component" value="Unassembled WGS sequence"/>
</dbReference>
<organism evidence="2 3">
    <name type="scientific">Periconia macrospinosa</name>
    <dbReference type="NCBI Taxonomy" id="97972"/>
    <lineage>
        <taxon>Eukaryota</taxon>
        <taxon>Fungi</taxon>
        <taxon>Dikarya</taxon>
        <taxon>Ascomycota</taxon>
        <taxon>Pezizomycotina</taxon>
        <taxon>Dothideomycetes</taxon>
        <taxon>Pleosporomycetidae</taxon>
        <taxon>Pleosporales</taxon>
        <taxon>Massarineae</taxon>
        <taxon>Periconiaceae</taxon>
        <taxon>Periconia</taxon>
    </lineage>
</organism>
<name>A0A2V1E0C2_9PLEO</name>
<dbReference type="EMBL" id="KZ805328">
    <property type="protein sequence ID" value="PVI03759.1"/>
    <property type="molecule type" value="Genomic_DNA"/>
</dbReference>
<protein>
    <submittedName>
        <fullName evidence="2">Uncharacterized protein</fullName>
    </submittedName>
</protein>
<reference evidence="2 3" key="1">
    <citation type="journal article" date="2018" name="Sci. Rep.">
        <title>Comparative genomics provides insights into the lifestyle and reveals functional heterogeneity of dark septate endophytic fungi.</title>
        <authorList>
            <person name="Knapp D.G."/>
            <person name="Nemeth J.B."/>
            <person name="Barry K."/>
            <person name="Hainaut M."/>
            <person name="Henrissat B."/>
            <person name="Johnson J."/>
            <person name="Kuo A."/>
            <person name="Lim J.H.P."/>
            <person name="Lipzen A."/>
            <person name="Nolan M."/>
            <person name="Ohm R.A."/>
            <person name="Tamas L."/>
            <person name="Grigoriev I.V."/>
            <person name="Spatafora J.W."/>
            <person name="Nagy L.G."/>
            <person name="Kovacs G.M."/>
        </authorList>
    </citation>
    <scope>NUCLEOTIDE SEQUENCE [LARGE SCALE GENOMIC DNA]</scope>
    <source>
        <strain evidence="2 3">DSE2036</strain>
    </source>
</reference>
<dbReference type="AlphaFoldDB" id="A0A2V1E0C2"/>
<evidence type="ECO:0000313" key="3">
    <source>
        <dbReference type="Proteomes" id="UP000244855"/>
    </source>
</evidence>
<evidence type="ECO:0000313" key="2">
    <source>
        <dbReference type="EMBL" id="PVI03759.1"/>
    </source>
</evidence>
<proteinExistence type="predicted"/>